<protein>
    <submittedName>
        <fullName evidence="1">Organic solvent tolerance protein</fullName>
    </submittedName>
</protein>
<dbReference type="AlphaFoldDB" id="A0A2Z5ZE52"/>
<dbReference type="Proteomes" id="UP000270034">
    <property type="component" value="Chromosome"/>
</dbReference>
<sequence length="88" mass="9777">MPLYSQKTNELSGGVSSDWDNWHVSAFARRSLSRKEFVSLGGDLGYNNDCFGIDVMYLKQYTTIGGQQRNSSVLFTVSLKTLGSFGLK</sequence>
<evidence type="ECO:0000313" key="1">
    <source>
        <dbReference type="EMBL" id="BBC78883.1"/>
    </source>
</evidence>
<dbReference type="KEGG" id="aot:AcetOri_orf00773"/>
<dbReference type="EMBL" id="AP018515">
    <property type="protein sequence ID" value="BBC78883.1"/>
    <property type="molecule type" value="Genomic_DNA"/>
</dbReference>
<accession>A0A2Z5ZE52</accession>
<evidence type="ECO:0000313" key="2">
    <source>
        <dbReference type="Proteomes" id="UP000270034"/>
    </source>
</evidence>
<reference evidence="1 2" key="1">
    <citation type="submission" date="2018-02" db="EMBL/GenBank/DDBJ databases">
        <title>Acetobacter orientalis genome.</title>
        <authorList>
            <person name="Nakashima N."/>
            <person name="Tamura T."/>
        </authorList>
    </citation>
    <scope>NUCLEOTIDE SEQUENCE [LARGE SCALE GENOMIC DNA]</scope>
    <source>
        <strain evidence="1 2">FAN1</strain>
    </source>
</reference>
<name>A0A2Z5ZE52_9PROT</name>
<gene>
    <name evidence="1" type="ORF">AcetOrient_orf00773</name>
</gene>
<proteinExistence type="predicted"/>
<organism evidence="1 2">
    <name type="scientific">Acetobacter orientalis</name>
    <dbReference type="NCBI Taxonomy" id="146474"/>
    <lineage>
        <taxon>Bacteria</taxon>
        <taxon>Pseudomonadati</taxon>
        <taxon>Pseudomonadota</taxon>
        <taxon>Alphaproteobacteria</taxon>
        <taxon>Acetobacterales</taxon>
        <taxon>Acetobacteraceae</taxon>
        <taxon>Acetobacter</taxon>
    </lineage>
</organism>